<dbReference type="AlphaFoldDB" id="A0AAP1E0D3"/>
<proteinExistence type="predicted"/>
<gene>
    <name evidence="1" type="ORF">B4122_4595</name>
</gene>
<name>A0AAP1E0D3_BACIU</name>
<evidence type="ECO:0000313" key="2">
    <source>
        <dbReference type="Proteomes" id="UP000076442"/>
    </source>
</evidence>
<organism evidence="1 2">
    <name type="scientific">Bacillus subtilis</name>
    <dbReference type="NCBI Taxonomy" id="1423"/>
    <lineage>
        <taxon>Bacteria</taxon>
        <taxon>Bacillati</taxon>
        <taxon>Bacillota</taxon>
        <taxon>Bacilli</taxon>
        <taxon>Bacillales</taxon>
        <taxon>Bacillaceae</taxon>
        <taxon>Bacillus</taxon>
    </lineage>
</organism>
<evidence type="ECO:0000313" key="1">
    <source>
        <dbReference type="EMBL" id="KZD87088.1"/>
    </source>
</evidence>
<dbReference type="Proteomes" id="UP000076442">
    <property type="component" value="Unassembled WGS sequence"/>
</dbReference>
<protein>
    <submittedName>
        <fullName evidence="1">Uncharacterized protein</fullName>
    </submittedName>
</protein>
<comment type="caution">
    <text evidence="1">The sequence shown here is derived from an EMBL/GenBank/DDBJ whole genome shotgun (WGS) entry which is preliminary data.</text>
</comment>
<dbReference type="EMBL" id="LJZV01000034">
    <property type="protein sequence ID" value="KZD87088.1"/>
    <property type="molecule type" value="Genomic_DNA"/>
</dbReference>
<sequence length="43" mass="5134">MRGFLHKKDERIRGEFHSPLSNEKTGCWMAARLFYYNLTNVCL</sequence>
<accession>A0AAP1E0D3</accession>
<reference evidence="1 2" key="1">
    <citation type="submission" date="2015-09" db="EMBL/GenBank/DDBJ databases">
        <title>Spore heat resistance.</title>
        <authorList>
            <person name="Boekhorst J."/>
            <person name="Berendsen E.M."/>
            <person name="Wells-Bennik M.H."/>
            <person name="Kuipers O.P."/>
        </authorList>
    </citation>
    <scope>NUCLEOTIDE SEQUENCE [LARGE SCALE GENOMIC DNA]</scope>
    <source>
        <strain evidence="1 2">B4122</strain>
    </source>
</reference>